<dbReference type="GO" id="GO:0015871">
    <property type="term" value="P:choline transport"/>
    <property type="evidence" value="ECO:0007669"/>
    <property type="project" value="TreeGrafter"/>
</dbReference>
<dbReference type="STRING" id="112413.SAMN05421854_104104"/>
<keyword evidence="5" id="KW-0732">Signal</keyword>
<sequence length="302" mass="32786">MRTSKRFGRIIAMGAAVTALVGLTAACGGRESQSGNSQEAKSVTIGYINWDEDVALTNLYQAVLEDKGYQVKTQMLDVGPIYAGLAKGDVDLFLDSWLPATHKQYWDQYHNQLEDLGVWYDKATLNLAVPDYVSDVNSIADLKDKASMFGGKITGIEASAGETGIVQKDAIPQYGLDGAMTLQNSSTTAMLAALDSSIKAKKPIVVTLWHPHWAYSRYQLKDLQDPKGAMGKGEQIHALGRKGFEKDFPALAGAAKKLKMSDEDLGSLEDAIQKAPKGQEKAAAKQWADQHKQFVDQAFAGL</sequence>
<keyword evidence="4" id="KW-0472">Membrane</keyword>
<dbReference type="GO" id="GO:0031460">
    <property type="term" value="P:glycine betaine transport"/>
    <property type="evidence" value="ECO:0007669"/>
    <property type="project" value="TreeGrafter"/>
</dbReference>
<dbReference type="SUPFAM" id="SSF53850">
    <property type="entry name" value="Periplasmic binding protein-like II"/>
    <property type="match status" value="1"/>
</dbReference>
<dbReference type="Pfam" id="PF04069">
    <property type="entry name" value="OpuAC"/>
    <property type="match status" value="1"/>
</dbReference>
<name>A0A1I5MPL4_9PSEU</name>
<protein>
    <submittedName>
        <fullName evidence="7">Glycine betaine ABC transporter substrate-binding protein</fullName>
    </submittedName>
    <submittedName>
        <fullName evidence="8">Glycine betaine/proline transport system substrate-binding protein</fullName>
    </submittedName>
</protein>
<evidence type="ECO:0000256" key="3">
    <source>
        <dbReference type="ARBA" id="ARBA00022475"/>
    </source>
</evidence>
<keyword evidence="3" id="KW-1003">Cell membrane</keyword>
<evidence type="ECO:0000259" key="6">
    <source>
        <dbReference type="Pfam" id="PF04069"/>
    </source>
</evidence>
<reference evidence="7 10" key="3">
    <citation type="submission" date="2020-01" db="EMBL/GenBank/DDBJ databases">
        <title>Insect and environment-associated Actinomycetes.</title>
        <authorList>
            <person name="Currrie C."/>
            <person name="Chevrette M."/>
            <person name="Carlson C."/>
            <person name="Stubbendieck R."/>
            <person name="Wendt-Pienkowski E."/>
        </authorList>
    </citation>
    <scope>NUCLEOTIDE SEQUENCE [LARGE SCALE GENOMIC DNA]</scope>
    <source>
        <strain evidence="7 10">SID8386</strain>
    </source>
</reference>
<dbReference type="PANTHER" id="PTHR47737:SF1">
    <property type="entry name" value="GLYCINE BETAINE_PROLINE BETAINE TRANSPORT SYSTEM PERMEASE PROTEIN PROW"/>
    <property type="match status" value="1"/>
</dbReference>
<dbReference type="Gene3D" id="3.10.105.10">
    <property type="entry name" value="Dipeptide-binding Protein, Domain 3"/>
    <property type="match status" value="2"/>
</dbReference>
<feature type="signal peptide" evidence="5">
    <location>
        <begin position="1"/>
        <end position="25"/>
    </location>
</feature>
<dbReference type="Gene3D" id="3.40.190.100">
    <property type="entry name" value="Glycine betaine-binding periplasmic protein, domain 2"/>
    <property type="match status" value="1"/>
</dbReference>
<keyword evidence="10" id="KW-1185">Reference proteome</keyword>
<evidence type="ECO:0000313" key="10">
    <source>
        <dbReference type="Proteomes" id="UP000470404"/>
    </source>
</evidence>
<dbReference type="Proteomes" id="UP000199137">
    <property type="component" value="Unassembled WGS sequence"/>
</dbReference>
<dbReference type="CDD" id="cd13639">
    <property type="entry name" value="PBP2_OpuAC_like"/>
    <property type="match status" value="1"/>
</dbReference>
<dbReference type="AlphaFoldDB" id="A0A1I5MPL4"/>
<dbReference type="GO" id="GO:0015226">
    <property type="term" value="F:carnitine transmembrane transporter activity"/>
    <property type="evidence" value="ECO:0007669"/>
    <property type="project" value="TreeGrafter"/>
</dbReference>
<proteinExistence type="predicted"/>
<keyword evidence="2" id="KW-0813">Transport</keyword>
<reference evidence="9" key="1">
    <citation type="submission" date="2016-10" db="EMBL/GenBank/DDBJ databases">
        <authorList>
            <person name="Varghese N."/>
            <person name="Submissions S."/>
        </authorList>
    </citation>
    <scope>NUCLEOTIDE SEQUENCE [LARGE SCALE GENOMIC DNA]</scope>
    <source>
        <strain evidence="9">DSM 44637</strain>
    </source>
</reference>
<gene>
    <name evidence="7" type="ORF">G3I59_40415</name>
    <name evidence="8" type="ORF">SAMN05421854_104104</name>
</gene>
<evidence type="ECO:0000256" key="4">
    <source>
        <dbReference type="ARBA" id="ARBA00023136"/>
    </source>
</evidence>
<evidence type="ECO:0000256" key="2">
    <source>
        <dbReference type="ARBA" id="ARBA00022448"/>
    </source>
</evidence>
<comment type="subcellular location">
    <subcellularLocation>
        <location evidence="1">Cell membrane</location>
    </subcellularLocation>
</comment>
<feature type="domain" description="ABC-type glycine betaine transport system substrate-binding" evidence="6">
    <location>
        <begin position="41"/>
        <end position="289"/>
    </location>
</feature>
<evidence type="ECO:0000313" key="9">
    <source>
        <dbReference type="Proteomes" id="UP000199137"/>
    </source>
</evidence>
<dbReference type="Proteomes" id="UP000470404">
    <property type="component" value="Unassembled WGS sequence"/>
</dbReference>
<dbReference type="EMBL" id="JAAGNC010000198">
    <property type="protein sequence ID" value="NEC61697.1"/>
    <property type="molecule type" value="Genomic_DNA"/>
</dbReference>
<evidence type="ECO:0000313" key="7">
    <source>
        <dbReference type="EMBL" id="NEC61697.1"/>
    </source>
</evidence>
<evidence type="ECO:0000256" key="1">
    <source>
        <dbReference type="ARBA" id="ARBA00004236"/>
    </source>
</evidence>
<organism evidence="8 9">
    <name type="scientific">Amycolatopsis rubida</name>
    <dbReference type="NCBI Taxonomy" id="112413"/>
    <lineage>
        <taxon>Bacteria</taxon>
        <taxon>Bacillati</taxon>
        <taxon>Actinomycetota</taxon>
        <taxon>Actinomycetes</taxon>
        <taxon>Pseudonocardiales</taxon>
        <taxon>Pseudonocardiaceae</taxon>
        <taxon>Amycolatopsis</taxon>
    </lineage>
</organism>
<dbReference type="EMBL" id="FOWC01000004">
    <property type="protein sequence ID" value="SFP11480.1"/>
    <property type="molecule type" value="Genomic_DNA"/>
</dbReference>
<dbReference type="GO" id="GO:0043190">
    <property type="term" value="C:ATP-binding cassette (ABC) transporter complex"/>
    <property type="evidence" value="ECO:0007669"/>
    <property type="project" value="InterPro"/>
</dbReference>
<accession>A0A1I5MPL4</accession>
<dbReference type="GO" id="GO:0005275">
    <property type="term" value="F:amine transmembrane transporter activity"/>
    <property type="evidence" value="ECO:0007669"/>
    <property type="project" value="TreeGrafter"/>
</dbReference>
<evidence type="ECO:0000313" key="8">
    <source>
        <dbReference type="EMBL" id="SFP11480.1"/>
    </source>
</evidence>
<dbReference type="OrthoDB" id="9787902at2"/>
<dbReference type="PROSITE" id="PS51257">
    <property type="entry name" value="PROKAR_LIPOPROTEIN"/>
    <property type="match status" value="1"/>
</dbReference>
<dbReference type="RefSeq" id="WP_093573931.1">
    <property type="nucleotide sequence ID" value="NZ_FOWC01000004.1"/>
</dbReference>
<dbReference type="InterPro" id="IPR007210">
    <property type="entry name" value="ABC_Gly_betaine_transp_sub-bd"/>
</dbReference>
<dbReference type="PANTHER" id="PTHR47737">
    <property type="entry name" value="GLYCINE BETAINE/PROLINE BETAINE TRANSPORT SYSTEM PERMEASE PROTEIN PROW"/>
    <property type="match status" value="1"/>
</dbReference>
<feature type="chain" id="PRO_5044058599" evidence="5">
    <location>
        <begin position="26"/>
        <end position="302"/>
    </location>
</feature>
<evidence type="ECO:0000256" key="5">
    <source>
        <dbReference type="SAM" id="SignalP"/>
    </source>
</evidence>
<reference evidence="8" key="2">
    <citation type="submission" date="2016-10" db="EMBL/GenBank/DDBJ databases">
        <authorList>
            <person name="de Groot N.N."/>
        </authorList>
    </citation>
    <scope>NUCLEOTIDE SEQUENCE [LARGE SCALE GENOMIC DNA]</scope>
    <source>
        <strain evidence="8">DSM 44637</strain>
    </source>
</reference>